<protein>
    <submittedName>
        <fullName evidence="1">Uncharacterized protein</fullName>
    </submittedName>
</protein>
<name>A0A1Y5P423_9MYCO</name>
<evidence type="ECO:0000313" key="1">
    <source>
        <dbReference type="EMBL" id="SBS73423.1"/>
    </source>
</evidence>
<dbReference type="AlphaFoldDB" id="A0A1Y5P423"/>
<reference evidence="1" key="1">
    <citation type="submission" date="2016-03" db="EMBL/GenBank/DDBJ databases">
        <authorList>
            <person name="Ploux O."/>
        </authorList>
    </citation>
    <scope>NUCLEOTIDE SEQUENCE</scope>
    <source>
        <strain evidence="1">UC10</strain>
    </source>
</reference>
<dbReference type="EMBL" id="FLQS01000009">
    <property type="protein sequence ID" value="SBS73423.1"/>
    <property type="molecule type" value="Genomic_DNA"/>
</dbReference>
<organism evidence="1">
    <name type="scientific">uncultured Mycobacterium sp</name>
    <dbReference type="NCBI Taxonomy" id="171292"/>
    <lineage>
        <taxon>Bacteria</taxon>
        <taxon>Bacillati</taxon>
        <taxon>Actinomycetota</taxon>
        <taxon>Actinomycetes</taxon>
        <taxon>Mycobacteriales</taxon>
        <taxon>Mycobacteriaceae</taxon>
        <taxon>Mycobacterium</taxon>
        <taxon>environmental samples</taxon>
    </lineage>
</organism>
<proteinExistence type="predicted"/>
<gene>
    <name evidence="1" type="ORF">MHPYR_170005</name>
</gene>
<accession>A0A1Y5P423</accession>
<sequence length="46" mass="5136">MTSVQAASTRALVKELGWRAYDTVFARAWVWRVRDRVCVALGGNPA</sequence>